<reference evidence="2" key="1">
    <citation type="journal article" date="2020" name="Stud. Mycol.">
        <title>101 Dothideomycetes genomes: A test case for predicting lifestyles and emergence of pathogens.</title>
        <authorList>
            <person name="Haridas S."/>
            <person name="Albert R."/>
            <person name="Binder M."/>
            <person name="Bloem J."/>
            <person name="LaButti K."/>
            <person name="Salamov A."/>
            <person name="Andreopoulos B."/>
            <person name="Baker S."/>
            <person name="Barry K."/>
            <person name="Bills G."/>
            <person name="Bluhm B."/>
            <person name="Cannon C."/>
            <person name="Castanera R."/>
            <person name="Culley D."/>
            <person name="Daum C."/>
            <person name="Ezra D."/>
            <person name="Gonzalez J."/>
            <person name="Henrissat B."/>
            <person name="Kuo A."/>
            <person name="Liang C."/>
            <person name="Lipzen A."/>
            <person name="Lutzoni F."/>
            <person name="Magnuson J."/>
            <person name="Mondo S."/>
            <person name="Nolan M."/>
            <person name="Ohm R."/>
            <person name="Pangilinan J."/>
            <person name="Park H.-J."/>
            <person name="Ramirez L."/>
            <person name="Alfaro M."/>
            <person name="Sun H."/>
            <person name="Tritt A."/>
            <person name="Yoshinaga Y."/>
            <person name="Zwiers L.-H."/>
            <person name="Turgeon B."/>
            <person name="Goodwin S."/>
            <person name="Spatafora J."/>
            <person name="Crous P."/>
            <person name="Grigoriev I."/>
        </authorList>
    </citation>
    <scope>NUCLEOTIDE SEQUENCE [LARGE SCALE GENOMIC DNA]</scope>
    <source>
        <strain evidence="2">CECT 20119</strain>
    </source>
</reference>
<protein>
    <submittedName>
        <fullName evidence="1">Uncharacterized protein</fullName>
    </submittedName>
</protein>
<dbReference type="AlphaFoldDB" id="A0A6A6GQ02"/>
<dbReference type="PROSITE" id="PS51257">
    <property type="entry name" value="PROKAR_LIPOPROTEIN"/>
    <property type="match status" value="1"/>
</dbReference>
<sequence length="61" mass="7085">MCADDDRHDQTQQQMAVFYACDYIHELVHVTNAVGLADYTRTAHDCGAQRRTATWVNHNRY</sequence>
<dbReference type="EMBL" id="ML992501">
    <property type="protein sequence ID" value="KAF2227802.1"/>
    <property type="molecule type" value="Genomic_DNA"/>
</dbReference>
<evidence type="ECO:0000313" key="1">
    <source>
        <dbReference type="EMBL" id="KAF2227802.1"/>
    </source>
</evidence>
<organism evidence="1 2">
    <name type="scientific">Elsinoe ampelina</name>
    <dbReference type="NCBI Taxonomy" id="302913"/>
    <lineage>
        <taxon>Eukaryota</taxon>
        <taxon>Fungi</taxon>
        <taxon>Dikarya</taxon>
        <taxon>Ascomycota</taxon>
        <taxon>Pezizomycotina</taxon>
        <taxon>Dothideomycetes</taxon>
        <taxon>Dothideomycetidae</taxon>
        <taxon>Myriangiales</taxon>
        <taxon>Elsinoaceae</taxon>
        <taxon>Elsinoe</taxon>
    </lineage>
</organism>
<keyword evidence="2" id="KW-1185">Reference proteome</keyword>
<evidence type="ECO:0000313" key="2">
    <source>
        <dbReference type="Proteomes" id="UP000799538"/>
    </source>
</evidence>
<dbReference type="Proteomes" id="UP000799538">
    <property type="component" value="Unassembled WGS sequence"/>
</dbReference>
<proteinExistence type="predicted"/>
<gene>
    <name evidence="1" type="ORF">BDZ85DRAFT_7763</name>
</gene>
<name>A0A6A6GQ02_9PEZI</name>
<accession>A0A6A6GQ02</accession>